<evidence type="ECO:0000256" key="5">
    <source>
        <dbReference type="ARBA" id="ARBA00022737"/>
    </source>
</evidence>
<organism evidence="10 11">
    <name type="scientific">Bosea massiliensis</name>
    <dbReference type="NCBI Taxonomy" id="151419"/>
    <lineage>
        <taxon>Bacteria</taxon>
        <taxon>Pseudomonadati</taxon>
        <taxon>Pseudomonadota</taxon>
        <taxon>Alphaproteobacteria</taxon>
        <taxon>Hyphomicrobiales</taxon>
        <taxon>Boseaceae</taxon>
        <taxon>Bosea</taxon>
    </lineage>
</organism>
<dbReference type="SMART" id="SM00736">
    <property type="entry name" value="CADG"/>
    <property type="match status" value="6"/>
</dbReference>
<keyword evidence="3" id="KW-0964">Secreted</keyword>
<dbReference type="CDD" id="cd11304">
    <property type="entry name" value="Cadherin_repeat"/>
    <property type="match status" value="3"/>
</dbReference>
<evidence type="ECO:0000256" key="2">
    <source>
        <dbReference type="ARBA" id="ARBA00004613"/>
    </source>
</evidence>
<keyword evidence="6" id="KW-0843">Virulence</keyword>
<dbReference type="InterPro" id="IPR013783">
    <property type="entry name" value="Ig-like_fold"/>
</dbReference>
<dbReference type="Pfam" id="PF05345">
    <property type="entry name" value="He_PIG"/>
    <property type="match status" value="6"/>
</dbReference>
<evidence type="ECO:0000256" key="1">
    <source>
        <dbReference type="ARBA" id="ARBA00004370"/>
    </source>
</evidence>
<feature type="domain" description="Dystroglycan-type cadherin-like" evidence="9">
    <location>
        <begin position="923"/>
        <end position="1018"/>
    </location>
</feature>
<keyword evidence="4" id="KW-0800">Toxin</keyword>
<dbReference type="Gene3D" id="2.150.10.10">
    <property type="entry name" value="Serralysin-like metalloprotease, C-terminal"/>
    <property type="match status" value="13"/>
</dbReference>
<evidence type="ECO:0000256" key="4">
    <source>
        <dbReference type="ARBA" id="ARBA00022656"/>
    </source>
</evidence>
<proteinExistence type="predicted"/>
<dbReference type="PANTHER" id="PTHR38340:SF1">
    <property type="entry name" value="S-LAYER PROTEIN"/>
    <property type="match status" value="1"/>
</dbReference>
<dbReference type="Proteomes" id="UP001596060">
    <property type="component" value="Unassembled WGS sequence"/>
</dbReference>
<dbReference type="PRINTS" id="PR01488">
    <property type="entry name" value="RTXTOXINA"/>
</dbReference>
<dbReference type="InterPro" id="IPR050557">
    <property type="entry name" value="RTX_toxin/Mannuronan_C5-epim"/>
</dbReference>
<dbReference type="Gene3D" id="2.60.40.10">
    <property type="entry name" value="Immunoglobulins"/>
    <property type="match status" value="6"/>
</dbReference>
<dbReference type="RefSeq" id="WP_377815290.1">
    <property type="nucleotide sequence ID" value="NZ_JBHSLU010000005.1"/>
</dbReference>
<accession>A0ABW0NY10</accession>
<dbReference type="InterPro" id="IPR015919">
    <property type="entry name" value="Cadherin-like_sf"/>
</dbReference>
<evidence type="ECO:0000256" key="3">
    <source>
        <dbReference type="ARBA" id="ARBA00022525"/>
    </source>
</evidence>
<dbReference type="InterPro" id="IPR006644">
    <property type="entry name" value="Cadg"/>
</dbReference>
<evidence type="ECO:0000256" key="6">
    <source>
        <dbReference type="ARBA" id="ARBA00023026"/>
    </source>
</evidence>
<evidence type="ECO:0000259" key="9">
    <source>
        <dbReference type="SMART" id="SM00736"/>
    </source>
</evidence>
<gene>
    <name evidence="10" type="ORF">ACFPN9_03025</name>
</gene>
<feature type="domain" description="Dystroglycan-type cadherin-like" evidence="9">
    <location>
        <begin position="1019"/>
        <end position="1113"/>
    </location>
</feature>
<feature type="domain" description="Dystroglycan-type cadherin-like" evidence="9">
    <location>
        <begin position="1210"/>
        <end position="1304"/>
    </location>
</feature>
<evidence type="ECO:0000313" key="11">
    <source>
        <dbReference type="Proteomes" id="UP001596060"/>
    </source>
</evidence>
<dbReference type="PRINTS" id="PR00313">
    <property type="entry name" value="CABNDNGRPT"/>
</dbReference>
<dbReference type="SUPFAM" id="SSF51120">
    <property type="entry name" value="beta-Roll"/>
    <property type="match status" value="15"/>
</dbReference>
<evidence type="ECO:0000256" key="8">
    <source>
        <dbReference type="SAM" id="MobiDB-lite"/>
    </source>
</evidence>
<dbReference type="InterPro" id="IPR003995">
    <property type="entry name" value="RTX_toxin_determinant-A"/>
</dbReference>
<keyword evidence="7" id="KW-0472">Membrane</keyword>
<evidence type="ECO:0000313" key="10">
    <source>
        <dbReference type="EMBL" id="MFC5504227.1"/>
    </source>
</evidence>
<feature type="domain" description="Dystroglycan-type cadherin-like" evidence="9">
    <location>
        <begin position="1115"/>
        <end position="1209"/>
    </location>
</feature>
<dbReference type="InterPro" id="IPR018511">
    <property type="entry name" value="Hemolysin-typ_Ca-bd_CS"/>
</dbReference>
<keyword evidence="5" id="KW-0677">Repeat</keyword>
<dbReference type="InterPro" id="IPR001343">
    <property type="entry name" value="Hemolysn_Ca-bd"/>
</dbReference>
<evidence type="ECO:0000256" key="7">
    <source>
        <dbReference type="ARBA" id="ARBA00023136"/>
    </source>
</evidence>
<reference evidence="11" key="1">
    <citation type="journal article" date="2019" name="Int. J. Syst. Evol. Microbiol.">
        <title>The Global Catalogue of Microorganisms (GCM) 10K type strain sequencing project: providing services to taxonomists for standard genome sequencing and annotation.</title>
        <authorList>
            <consortium name="The Broad Institute Genomics Platform"/>
            <consortium name="The Broad Institute Genome Sequencing Center for Infectious Disease"/>
            <person name="Wu L."/>
            <person name="Ma J."/>
        </authorList>
    </citation>
    <scope>NUCLEOTIDE SEQUENCE [LARGE SCALE GENOMIC DNA]</scope>
    <source>
        <strain evidence="11">CCUG 43117</strain>
    </source>
</reference>
<dbReference type="PROSITE" id="PS00330">
    <property type="entry name" value="HEMOLYSIN_CALCIUM"/>
    <property type="match status" value="11"/>
</dbReference>
<sequence length="3492" mass="350658">MTVAAGTAIDTFGTIDTLIGIEDIRGTTRADYLVGNDEANLLHGRAGDDYLRGNGNFDDFIGGAGTDILDGTDVVDDADPTDTVFAQFSSDDPLASGVIVNFGDAAVTVGAETVAGHRTRDAYGSTDTLIDIEIARGTYNADHLYGGDTGNDDYEGFEGLAGNDVIDGGSGFDEVRYTNDAGYQNAAGQLGTQGVVVNLSTTARTVDLDGAGPGAPIVVAAGTARDGYGDTDTLTSIEGVRATNANDWIFGGAGDERFRLFAGADVVDGGGGTDQVDYRREWTGGNGVTVVLGGTVAVNGVTAGTARDVSGAIDTLISIEDIRGTDGSDAIIGDNAANLLRGEGGGDNLTGNGGNDTLHGGAGFDRANYGNESGGIPGRGVIVNLSASVITADIGAGSTVVAAASAIDTYGATDTLISIENVRGTSNADHIVGDGQSNTIFSRGGADIVIGGAGSDFLHGGGGADTLDGSVPGGDGFDVDTAFYQSDLTDTLTTGIHVNLSGVAVTLTDPVPGIGTITIAAHSAKDPLYTGAASEAVDTLIDIEAVRGTMLSDVLIGGDSQNDAYESFEGLGGDDYIDGGSGFDEVGYANGSSVGGTQGATVNLSATDRVVNGITVAAQTAQDGFGGIDRLVSIEAARGSSFADTLIGGDGAERFSGLAGADVIDGGGGIDTVSYLFDANFGGQQGVQVNLSAVAVGTMAAGTARDGFGTIDTLVSIENVQGTFFADSLIGSSEANAFTGFGGNDFISGGDFASPSNPGGDVNDRVFYSGTRSDYSIARSGNGPSYTVTDLRAGSPDGSDFVVNVEYLHFTDQTLDLRQAFNRAPTDITLFGSQVQENMPGFAVGGLNVSDPDFETVFTFTVSDARFEIANPGFYQLKLKAGVTLDHETEPTVTFDVTATDLWGGSFTKSLMLDVQNMNDAPIVASPIPDQVATVGQPFSYVIPASTFSDQDGNTLALFVQNMPGWMSYDPVTRTLSGTPTPGAPSTTLTVLANDGAGGQASDSFQLTVSGPAINQMPVIVTPIPDQVARIGQAFSYTIPAGAYVDPEGQPLTITASAPAPWLSYDPATRTISGTPPVGSSTVTVNVMISDGSGGLASDRFNLSVGSPGQDLPPTLQSEVLNQFVTVGQPFSYTIPADAYFDPEGQPLTLTLVGQPAWLSFDPVTRTMSGTPPADFLQASLAVSVSDGVNPPVTDGFTVTRAGYLNQMPAIVTPIPDQVARIGEPFSYTIPAGAYVDPEGQPLAISVIAPAHWLSYDAATRTISGTPPAGTMTFSVSVNVSDGFGGIALDSFNLSVGSVGQDLPPTFQSEVLNQFVTVGQPFSYTIPANAYFDPEGQPLTLTLAGQPAWLSFDPVTRTMSGTPPADFLQASLAVLVSDGVNPLVVDGFTLQRAGYFNQSPMIAAPIPDQVATIGQPFSYTIPAGAYVDPEGQPLTINVMAPTAGWLSYDPATRTISGTPPAGSSTVSLHVSVSDGFGGIASDFFNLSVGSAPTNQAPTAIALSGTDVPENVSFAQIGTVVVTDADSTSFTFQLSDPRVEIIGGPGNYVLRVKEETVFIAEDTPTFPLTITATDAQGGSFSQTFVITVNNIVVAGTNDNDNIVGDDSSQTINGLDGNDYIFGRGGDDTLYGDAGDDILIGEAGNDSLFGGTGFDHANIHVPFGTQPLSYSVSGAIATVTGSSGPLFAIERLAGGTYEVRDLRPGAPAGVDTLAADIEAFTVVIDPENPGPFPFDALTLRLQPSAQPGYIAGSVFGETLDVMALMPTVDADTPVSVDAGDGDDAITGHAGSNFITGGAGDDEISGGGGFDTASYALPAGTAGTLSSVTTGNVTLVRLTDGATVTDVFRVTASGASVTVEDLRPGSPLGTDIVHIGSGPSFETELLAFAISGVGNGPPVQTLYLNIAPQAFSNAGGGFIQGGIGADTISATVFFASAGAADAIGINGGSGDDVITGHAGSNFITGGAGDDVISGGGGIDSAAFMLPLGTPGTLSSVTAGAVTLVKLAEGAATTDVFRITQTASGWTVEDLRPGSPLGTDTLDQTVENLSIGIEGSPGQPPVQSLFLNLTPQFFPNGNGGFVQGGIGSDVVSVATLAPAAGATDVVGVDGGSGDDIITGHGGANFIEGGAGNDAIAGGGGRDVAQYILPSGTAGFIGAVRDDDDVVRLTLNDNGSVSDLFSIVRNGNGTWTVTDLRPGAPLGTDTLAADVEQISVFVPSSPAAIVVNLVPLTEIANGVTSVFGSIEPDVLTASGPSNSQINLFGNLGNDTLTGHGGTNYLNGGPGRDVLDGAGGNDTLVGGGGADQINGGAGSDLVNYGDETGVTGVVVNLSGAAVTVDGTVFAARTARDSYGQTDTLSGIENIRGTTFADTLIGDNLENDLQGGSGNDTLIGNGASDGFNGGAGDDLIDGTAVPGDSDDTDQVYYQFTNETVATGVRVNLSGNAVTHLDGGVIAARSGQDSYGGVDTLIDIEVVRGTNLADVLYGGDNGNADFEGFRGLGGADYIDGGAGFDEARYDRDAQFGGTASVVVNLSGSSRTVDRDGAGPQAPVTVAAGSAIDGFGTIDTLVGIEAARGTVQADVFIGGGEDNAFMGLSGADSFDGGGGTDTVRYDQEFNNGGAPVGVRVNLSGTVQTLGGTVVAAGTAIDSFGATDSLTSIETIRGTRFDDIVHGGNAGETLRGEGGNDVFYGNGGIDTLRLNGNRVDYSVTAIAPGRFEVVDLRTGSPDGTDTIYDVERIRFLDGTVDISVPEAAPTDITVTGPLSVQDTSGAGTTVATFGVVDAGDLGPHIYTLVGGATDRFAIAGDRLVVAAGASFDAENEPVISVTVRVTDPSGLSYDETFTVTVGSRSLGGSGNDTLTGTGGADRLFGQGGNDILIGLDGDDALNGGTGADEMQGGAGNDSYTVDDAGDQAIETVGGVDAGGLDRVTASVSFTLGDFVENLTLTGTADIDGTGNGLDNRLLGNAGANVLDGLDGEDTLYGYGGSDTLRGGAGNDRLDAGTGADLMAGGAGDDTYYVDDALDLVSEDDGQGGDAGGLDLVMATTSTVLAVHVEDLRLLGSEAIDGTGNDDANTLLGNNAANRLVGRGGADTLNGYGGNDILEGGDGEDILTGGDGDDTLRGGADADVLRGGTGFDAMFGGAGDDVYYVDDLGDTVSEDDGSGGDAGGFDTVYTTVDLTAAEGIEIIRASGGAALSLTGNDGANTLLGNAAANILDGAGGDDTLNGGAGSDTLRGGDDDDRLLGGDDADQLFGGAGDDRLDGGAGADWMNGGSGNDTYYVNDLGDVVSEDDGSGGDAGGFDVVFSSVDMTLSAGIENLSLTGAAAVNGTGNGLDNRLLGNNAANLLIGADGADQLVGNGGNDTLIGGGGSDNLNGGAGMDRLIGGLARDILTGGADADTFVFEALPDTRDTITDFQSGLDKIEIASAAFGGGLVAGGSVNLAVNGPLAAGVAGFTYSTTSGALAWDADGQGGAAAVAVAVLTTKPLLTASDFQLV</sequence>
<protein>
    <submittedName>
        <fullName evidence="10">Ig domain-containing protein</fullName>
    </submittedName>
</protein>
<dbReference type="PANTHER" id="PTHR38340">
    <property type="entry name" value="S-LAYER PROTEIN"/>
    <property type="match status" value="1"/>
</dbReference>
<feature type="region of interest" description="Disordered" evidence="8">
    <location>
        <begin position="3223"/>
        <end position="3245"/>
    </location>
</feature>
<comment type="subcellular location">
    <subcellularLocation>
        <location evidence="1">Membrane</location>
    </subcellularLocation>
    <subcellularLocation>
        <location evidence="2">Secreted</location>
    </subcellularLocation>
</comment>
<feature type="domain" description="Dystroglycan-type cadherin-like" evidence="9">
    <location>
        <begin position="1306"/>
        <end position="1399"/>
    </location>
</feature>
<dbReference type="SUPFAM" id="SSF49313">
    <property type="entry name" value="Cadherin-like"/>
    <property type="match status" value="7"/>
</dbReference>
<name>A0ABW0NY10_9HYPH</name>
<comment type="caution">
    <text evidence="10">The sequence shown here is derived from an EMBL/GenBank/DDBJ whole genome shotgun (WGS) entry which is preliminary data.</text>
</comment>
<dbReference type="InterPro" id="IPR011049">
    <property type="entry name" value="Serralysin-like_metalloprot_C"/>
</dbReference>
<feature type="domain" description="Dystroglycan-type cadherin-like" evidence="9">
    <location>
        <begin position="1401"/>
        <end position="1495"/>
    </location>
</feature>
<dbReference type="Pfam" id="PF00353">
    <property type="entry name" value="HemolysinCabind"/>
    <property type="match status" value="25"/>
</dbReference>
<dbReference type="EMBL" id="JBHSLU010000005">
    <property type="protein sequence ID" value="MFC5504227.1"/>
    <property type="molecule type" value="Genomic_DNA"/>
</dbReference>
<keyword evidence="11" id="KW-1185">Reference proteome</keyword>